<evidence type="ECO:0000256" key="1">
    <source>
        <dbReference type="SAM" id="MobiDB-lite"/>
    </source>
</evidence>
<sequence>MPKLSDMPIEILCQISRQLSTTDLGNLRLTNKRYEAAIFKPFMREFFSKKQFMLTEPSLRALIDISLHPQFAYEIKHLILGLDHYQSGVAGFGPSEDQNMEYVMGSCAQRAFLNSGTARDMLAMAVKNLPSLEVIDIRDFRSNSRTRDRGAFSSYGAPTIERSTGLPLRMSSGPADYVQLYLPSIAFSIVLQVIGSRGIGIETVIRNNHWGLTDSAFSLSEFNRAPTVAALQCMKKLHLCLDMNNNEFTSHTAQDPKDVEARRWMAKSHLQTLLSYTTNLEWLRLNFLTGDLNLQRSFLCWVGLPTQYGSPVFAAPLKRLDLGYVRIRSEEYIALFRKFKGTLEAFSIWNSSIEMSTQDVRDKVNQWGQLFKRLAVELPHLREVVVGRLRAELIYAVDIVANNGEKGGNSVEYRGDDARGFLKRLGERIVPQWPASDSESELDSEDSDGFVAGDDEENSDGETGSE</sequence>
<evidence type="ECO:0000313" key="4">
    <source>
        <dbReference type="Proteomes" id="UP000294847"/>
    </source>
</evidence>
<gene>
    <name evidence="3" type="ORF">PoMZ_11922</name>
</gene>
<feature type="compositionally biased region" description="Acidic residues" evidence="1">
    <location>
        <begin position="438"/>
        <end position="466"/>
    </location>
</feature>
<dbReference type="Proteomes" id="UP000294847">
    <property type="component" value="Chromosome 5"/>
</dbReference>
<evidence type="ECO:0000259" key="2">
    <source>
        <dbReference type="PROSITE" id="PS50181"/>
    </source>
</evidence>
<dbReference type="SUPFAM" id="SSF81383">
    <property type="entry name" value="F-box domain"/>
    <property type="match status" value="1"/>
</dbReference>
<dbReference type="InterPro" id="IPR036047">
    <property type="entry name" value="F-box-like_dom_sf"/>
</dbReference>
<protein>
    <recommendedName>
        <fullName evidence="2">F-box domain-containing protein</fullName>
    </recommendedName>
</protein>
<dbReference type="InterPro" id="IPR001810">
    <property type="entry name" value="F-box_dom"/>
</dbReference>
<feature type="region of interest" description="Disordered" evidence="1">
    <location>
        <begin position="432"/>
        <end position="466"/>
    </location>
</feature>
<dbReference type="AlphaFoldDB" id="A0A4P7NLH6"/>
<dbReference type="Pfam" id="PF00646">
    <property type="entry name" value="F-box"/>
    <property type="match status" value="1"/>
</dbReference>
<reference evidence="3 4" key="1">
    <citation type="journal article" date="2019" name="Mol. Biol. Evol.">
        <title>Blast fungal genomes show frequent chromosomal changes, gene gains and losses, and effector gene turnover.</title>
        <authorList>
            <person name="Gomez Luciano L.B."/>
            <person name="Jason Tsai I."/>
            <person name="Chuma I."/>
            <person name="Tosa Y."/>
            <person name="Chen Y.H."/>
            <person name="Li J.Y."/>
            <person name="Li M.Y."/>
            <person name="Jade Lu M.Y."/>
            <person name="Nakayashiki H."/>
            <person name="Li W.H."/>
        </authorList>
    </citation>
    <scope>NUCLEOTIDE SEQUENCE [LARGE SCALE GENOMIC DNA]</scope>
    <source>
        <strain evidence="3">MZ5-1-6</strain>
    </source>
</reference>
<name>A0A4P7NLH6_PYROR</name>
<feature type="domain" description="F-box" evidence="2">
    <location>
        <begin position="1"/>
        <end position="50"/>
    </location>
</feature>
<accession>A0A4P7NLH6</accession>
<proteinExistence type="predicted"/>
<dbReference type="PROSITE" id="PS50181">
    <property type="entry name" value="FBOX"/>
    <property type="match status" value="1"/>
</dbReference>
<evidence type="ECO:0000313" key="3">
    <source>
        <dbReference type="EMBL" id="QBZ63031.1"/>
    </source>
</evidence>
<dbReference type="EMBL" id="CP034208">
    <property type="protein sequence ID" value="QBZ63031.1"/>
    <property type="molecule type" value="Genomic_DNA"/>
</dbReference>
<dbReference type="CDD" id="cd09917">
    <property type="entry name" value="F-box_SF"/>
    <property type="match status" value="1"/>
</dbReference>
<organism evidence="3 4">
    <name type="scientific">Pyricularia oryzae</name>
    <name type="common">Rice blast fungus</name>
    <name type="synonym">Magnaporthe oryzae</name>
    <dbReference type="NCBI Taxonomy" id="318829"/>
    <lineage>
        <taxon>Eukaryota</taxon>
        <taxon>Fungi</taxon>
        <taxon>Dikarya</taxon>
        <taxon>Ascomycota</taxon>
        <taxon>Pezizomycotina</taxon>
        <taxon>Sordariomycetes</taxon>
        <taxon>Sordariomycetidae</taxon>
        <taxon>Magnaporthales</taxon>
        <taxon>Pyriculariaceae</taxon>
        <taxon>Pyricularia</taxon>
    </lineage>
</organism>